<accession>A0A9Q3HMV9</accession>
<evidence type="ECO:0008006" key="5">
    <source>
        <dbReference type="Google" id="ProtNLM"/>
    </source>
</evidence>
<evidence type="ECO:0000259" key="1">
    <source>
        <dbReference type="Pfam" id="PF07727"/>
    </source>
</evidence>
<evidence type="ECO:0000313" key="4">
    <source>
        <dbReference type="Proteomes" id="UP000765509"/>
    </source>
</evidence>
<protein>
    <recommendedName>
        <fullName evidence="5">Reverse transcriptase Ty1/copia-type domain-containing protein</fullName>
    </recommendedName>
</protein>
<name>A0A9Q3HMV9_9BASI</name>
<dbReference type="InterPro" id="IPR013103">
    <property type="entry name" value="RVT_2"/>
</dbReference>
<evidence type="ECO:0000313" key="3">
    <source>
        <dbReference type="EMBL" id="MBW0511256.1"/>
    </source>
</evidence>
<evidence type="ECO:0000259" key="2">
    <source>
        <dbReference type="Pfam" id="PF25597"/>
    </source>
</evidence>
<feature type="non-terminal residue" evidence="3">
    <location>
        <position position="446"/>
    </location>
</feature>
<dbReference type="Pfam" id="PF25597">
    <property type="entry name" value="SH3_retrovirus"/>
    <property type="match status" value="1"/>
</dbReference>
<proteinExistence type="predicted"/>
<organism evidence="3 4">
    <name type="scientific">Austropuccinia psidii MF-1</name>
    <dbReference type="NCBI Taxonomy" id="1389203"/>
    <lineage>
        <taxon>Eukaryota</taxon>
        <taxon>Fungi</taxon>
        <taxon>Dikarya</taxon>
        <taxon>Basidiomycota</taxon>
        <taxon>Pucciniomycotina</taxon>
        <taxon>Pucciniomycetes</taxon>
        <taxon>Pucciniales</taxon>
        <taxon>Sphaerophragmiaceae</taxon>
        <taxon>Austropuccinia</taxon>
    </lineage>
</organism>
<dbReference type="InterPro" id="IPR057670">
    <property type="entry name" value="SH3_retrovirus"/>
</dbReference>
<feature type="domain" description="Retroviral polymerase SH3-like" evidence="2">
    <location>
        <begin position="24"/>
        <end position="86"/>
    </location>
</feature>
<gene>
    <name evidence="3" type="ORF">O181_050971</name>
</gene>
<feature type="domain" description="Reverse transcriptase Ty1/copia-type" evidence="1">
    <location>
        <begin position="225"/>
        <end position="442"/>
    </location>
</feature>
<dbReference type="InterPro" id="IPR043502">
    <property type="entry name" value="DNA/RNA_pol_sf"/>
</dbReference>
<keyword evidence="4" id="KW-1185">Reference proteome</keyword>
<dbReference type="SUPFAM" id="SSF56672">
    <property type="entry name" value="DNA/RNA polymerases"/>
    <property type="match status" value="1"/>
</dbReference>
<dbReference type="Pfam" id="PF07727">
    <property type="entry name" value="RVT_2"/>
    <property type="match status" value="1"/>
</dbReference>
<dbReference type="Proteomes" id="UP000765509">
    <property type="component" value="Unassembled WGS sequence"/>
</dbReference>
<sequence>MNKSPYLLWTNQPPQIERLRTFGCLAFIANPRNHHTWKMGPAGVEGILLGYENKNTAYHILRISDAKVIVTKHEAFDKGKFPSITEVSEGSHLNLNDFTTMVGESEGGADCSEMVDEIQMNSFCKSSPSIMVDEVHGNGEGSLSAKAVTAPITSVHIRVIRPFHPSLVSSDINSLNILPYTMRADALLTLADSSPCTYKEALNAPEKELWLAAIKKELNSMDKLQVWEVAERHRNFKLIGTTWVFRLKKDHSNWEIAHKARLCAQAFTQTQGFNFEKTYTPTGHLNSLQTLIAFAAEKGLKFHQIDIKSAFLNSPLLEEFYLHIPQGVELNEKRWCLRLKKAIYGLKQAPLAWYKCMKEWLVGANFQACILDPCVFHWEGIKPIWLYLHVNDIAVFGNEISEFKEEISLKFEIKVLCPVHLLLWVKITQEADCIYLDQQHFCELFL</sequence>
<dbReference type="AlphaFoldDB" id="A0A9Q3HMV9"/>
<dbReference type="EMBL" id="AVOT02022091">
    <property type="protein sequence ID" value="MBW0511256.1"/>
    <property type="molecule type" value="Genomic_DNA"/>
</dbReference>
<dbReference type="OrthoDB" id="5423336at2759"/>
<reference evidence="3" key="1">
    <citation type="submission" date="2021-03" db="EMBL/GenBank/DDBJ databases">
        <title>Draft genome sequence of rust myrtle Austropuccinia psidii MF-1, a brazilian biotype.</title>
        <authorList>
            <person name="Quecine M.C."/>
            <person name="Pachon D.M.R."/>
            <person name="Bonatelli M.L."/>
            <person name="Correr F.H."/>
            <person name="Franceschini L.M."/>
            <person name="Leite T.F."/>
            <person name="Margarido G.R.A."/>
            <person name="Almeida C.A."/>
            <person name="Ferrarezi J.A."/>
            <person name="Labate C.A."/>
        </authorList>
    </citation>
    <scope>NUCLEOTIDE SEQUENCE</scope>
    <source>
        <strain evidence="3">MF-1</strain>
    </source>
</reference>
<comment type="caution">
    <text evidence="3">The sequence shown here is derived from an EMBL/GenBank/DDBJ whole genome shotgun (WGS) entry which is preliminary data.</text>
</comment>